<dbReference type="GO" id="GO:0050661">
    <property type="term" value="F:NADP binding"/>
    <property type="evidence" value="ECO:0007669"/>
    <property type="project" value="InterPro"/>
</dbReference>
<gene>
    <name evidence="7" type="ORF">PACTADRAFT_49703</name>
</gene>
<accession>A0A1E4TX73</accession>
<comment type="cofactor">
    <cofactor evidence="1">
        <name>FAD</name>
        <dbReference type="ChEBI" id="CHEBI:57692"/>
    </cofactor>
</comment>
<evidence type="ECO:0000313" key="8">
    <source>
        <dbReference type="Proteomes" id="UP000094236"/>
    </source>
</evidence>
<dbReference type="InterPro" id="IPR000960">
    <property type="entry name" value="Flavin_mOase"/>
</dbReference>
<evidence type="ECO:0000256" key="4">
    <source>
        <dbReference type="ARBA" id="ARBA00022827"/>
    </source>
</evidence>
<comment type="similarity">
    <text evidence="2">Belongs to the FMO family.</text>
</comment>
<organism evidence="7 8">
    <name type="scientific">Pachysolen tannophilus NRRL Y-2460</name>
    <dbReference type="NCBI Taxonomy" id="669874"/>
    <lineage>
        <taxon>Eukaryota</taxon>
        <taxon>Fungi</taxon>
        <taxon>Dikarya</taxon>
        <taxon>Ascomycota</taxon>
        <taxon>Saccharomycotina</taxon>
        <taxon>Pichiomycetes</taxon>
        <taxon>Pachysolenaceae</taxon>
        <taxon>Pachysolen</taxon>
    </lineage>
</organism>
<dbReference type="FunFam" id="3.50.50.60:FF:000023">
    <property type="entry name" value="Dimethylaniline monooxygenase [N-oxide-forming]"/>
    <property type="match status" value="1"/>
</dbReference>
<keyword evidence="4" id="KW-0274">FAD</keyword>
<evidence type="ECO:0000256" key="2">
    <source>
        <dbReference type="ARBA" id="ARBA00009183"/>
    </source>
</evidence>
<evidence type="ECO:0000256" key="6">
    <source>
        <dbReference type="ARBA" id="ARBA00023002"/>
    </source>
</evidence>
<dbReference type="PRINTS" id="PR00370">
    <property type="entry name" value="FMOXYGENASE"/>
</dbReference>
<dbReference type="GO" id="GO:0050660">
    <property type="term" value="F:flavin adenine dinucleotide binding"/>
    <property type="evidence" value="ECO:0007669"/>
    <property type="project" value="InterPro"/>
</dbReference>
<keyword evidence="5" id="KW-0521">NADP</keyword>
<evidence type="ECO:0000256" key="1">
    <source>
        <dbReference type="ARBA" id="ARBA00001974"/>
    </source>
</evidence>
<dbReference type="PANTHER" id="PTHR23023">
    <property type="entry name" value="DIMETHYLANILINE MONOOXYGENASE"/>
    <property type="match status" value="1"/>
</dbReference>
<proteinExistence type="inferred from homology"/>
<protein>
    <recommendedName>
        <fullName evidence="9">Thiol-specific monooxygenase</fullName>
    </recommendedName>
</protein>
<dbReference type="InterPro" id="IPR050346">
    <property type="entry name" value="FMO-like"/>
</dbReference>
<keyword evidence="3" id="KW-0285">Flavoprotein</keyword>
<dbReference type="OrthoDB" id="66881at2759"/>
<sequence length="450" mass="51213">MPLEKPANDDVKFIPQGILDTEAYSDPGVLTTTDFAKIPDGLTSQQRINVKVSDEERLQYEKWIAKSGIYEDLYTNVPEKYTRFSYQLEEPNYKDETRDIHPFLTVGELSKRFENLIVKEKLSNYIRTNTTVVKVEKNSNKWVLTLRKYDLSTHSFEWYQEEFDAVVIANGHYSLPNIPHIDGLADYNKVFPEKLIHAKSYSNIDDFKGKKVLFVGNSISGVSLIQYAFPVAKEVLVSRRGPHIAFPWVNDAIASNGIKLKPTIEKFLPKENAILFSDGTKEYDVDLVVFATGYHYHFPFFPKDNEYFKVKNASNLSWVSGFYLDDFSIKDPTLTAVGLTVTHLNFSSIEASAAAIAGVWSNAKELPSNEVQEKWVSKRLEATGDNILFHYYKINEVKEGIIDQLLEFAPNGRNNPLEGGDQETKNLEAGFKSSEALFYKFKDGKLTLKS</sequence>
<dbReference type="AlphaFoldDB" id="A0A1E4TX73"/>
<keyword evidence="8" id="KW-1185">Reference proteome</keyword>
<dbReference type="GO" id="GO:0004499">
    <property type="term" value="F:N,N-dimethylaniline monooxygenase activity"/>
    <property type="evidence" value="ECO:0007669"/>
    <property type="project" value="InterPro"/>
</dbReference>
<keyword evidence="6" id="KW-0560">Oxidoreductase</keyword>
<dbReference type="STRING" id="669874.A0A1E4TX73"/>
<dbReference type="Proteomes" id="UP000094236">
    <property type="component" value="Unassembled WGS sequence"/>
</dbReference>
<dbReference type="Gene3D" id="3.50.50.60">
    <property type="entry name" value="FAD/NAD(P)-binding domain"/>
    <property type="match status" value="2"/>
</dbReference>
<evidence type="ECO:0000313" key="7">
    <source>
        <dbReference type="EMBL" id="ODV96346.1"/>
    </source>
</evidence>
<reference evidence="8" key="1">
    <citation type="submission" date="2016-05" db="EMBL/GenBank/DDBJ databases">
        <title>Comparative genomics of biotechnologically important yeasts.</title>
        <authorList>
            <consortium name="DOE Joint Genome Institute"/>
            <person name="Riley R."/>
            <person name="Haridas S."/>
            <person name="Wolfe K.H."/>
            <person name="Lopes M.R."/>
            <person name="Hittinger C.T."/>
            <person name="Goker M."/>
            <person name="Salamov A."/>
            <person name="Wisecaver J."/>
            <person name="Long T.M."/>
            <person name="Aerts A.L."/>
            <person name="Barry K."/>
            <person name="Choi C."/>
            <person name="Clum A."/>
            <person name="Coughlan A.Y."/>
            <person name="Deshpande S."/>
            <person name="Douglass A.P."/>
            <person name="Hanson S.J."/>
            <person name="Klenk H.-P."/>
            <person name="Labutti K."/>
            <person name="Lapidus A."/>
            <person name="Lindquist E."/>
            <person name="Lipzen A."/>
            <person name="Meier-Kolthoff J.P."/>
            <person name="Ohm R.A."/>
            <person name="Otillar R.P."/>
            <person name="Pangilinan J."/>
            <person name="Peng Y."/>
            <person name="Rokas A."/>
            <person name="Rosa C.A."/>
            <person name="Scheuner C."/>
            <person name="Sibirny A.A."/>
            <person name="Slot J.C."/>
            <person name="Stielow J.B."/>
            <person name="Sun H."/>
            <person name="Kurtzman C.P."/>
            <person name="Blackwell M."/>
            <person name="Grigoriev I.V."/>
            <person name="Jeffries T.W."/>
        </authorList>
    </citation>
    <scope>NUCLEOTIDE SEQUENCE [LARGE SCALE GENOMIC DNA]</scope>
    <source>
        <strain evidence="8">NRRL Y-2460</strain>
    </source>
</reference>
<evidence type="ECO:0000256" key="5">
    <source>
        <dbReference type="ARBA" id="ARBA00022857"/>
    </source>
</evidence>
<dbReference type="SUPFAM" id="SSF51905">
    <property type="entry name" value="FAD/NAD(P)-binding domain"/>
    <property type="match status" value="2"/>
</dbReference>
<dbReference type="InterPro" id="IPR020946">
    <property type="entry name" value="Flavin_mOase-like"/>
</dbReference>
<dbReference type="EMBL" id="KV454013">
    <property type="protein sequence ID" value="ODV96346.1"/>
    <property type="molecule type" value="Genomic_DNA"/>
</dbReference>
<evidence type="ECO:0000256" key="3">
    <source>
        <dbReference type="ARBA" id="ARBA00022630"/>
    </source>
</evidence>
<name>A0A1E4TX73_PACTA</name>
<evidence type="ECO:0008006" key="9">
    <source>
        <dbReference type="Google" id="ProtNLM"/>
    </source>
</evidence>
<dbReference type="InterPro" id="IPR036188">
    <property type="entry name" value="FAD/NAD-bd_sf"/>
</dbReference>
<dbReference type="Pfam" id="PF00743">
    <property type="entry name" value="FMO-like"/>
    <property type="match status" value="2"/>
</dbReference>